<gene>
    <name evidence="2" type="ORF">TNCT_444201</name>
</gene>
<dbReference type="Proteomes" id="UP000887116">
    <property type="component" value="Unassembled WGS sequence"/>
</dbReference>
<name>A0A8X6GS98_TRICU</name>
<sequence>MINHKLYHLLLIPKFPLPLLFAVCSIPPGTFEAKSRAARQPQTIICVRHIPLHFPAHPCQQPSLIIIPLFSGTPRVSPHFKFYSIISPPLWTICLSGTNAKWYMSFAFSMQPPSLRIPGRDGHFCEDPLFTQGMSPKCHRKSDLVVMMSFGLENRILFPF</sequence>
<accession>A0A8X6GS98</accession>
<organism evidence="2 3">
    <name type="scientific">Trichonephila clavata</name>
    <name type="common">Joro spider</name>
    <name type="synonym">Nephila clavata</name>
    <dbReference type="NCBI Taxonomy" id="2740835"/>
    <lineage>
        <taxon>Eukaryota</taxon>
        <taxon>Metazoa</taxon>
        <taxon>Ecdysozoa</taxon>
        <taxon>Arthropoda</taxon>
        <taxon>Chelicerata</taxon>
        <taxon>Arachnida</taxon>
        <taxon>Araneae</taxon>
        <taxon>Araneomorphae</taxon>
        <taxon>Entelegynae</taxon>
        <taxon>Araneoidea</taxon>
        <taxon>Nephilidae</taxon>
        <taxon>Trichonephila</taxon>
    </lineage>
</organism>
<keyword evidence="3" id="KW-1185">Reference proteome</keyword>
<keyword evidence="1" id="KW-0732">Signal</keyword>
<proteinExistence type="predicted"/>
<dbReference type="OrthoDB" id="10499813at2759"/>
<evidence type="ECO:0000313" key="2">
    <source>
        <dbReference type="EMBL" id="GFQ88603.1"/>
    </source>
</evidence>
<comment type="caution">
    <text evidence="2">The sequence shown here is derived from an EMBL/GenBank/DDBJ whole genome shotgun (WGS) entry which is preliminary data.</text>
</comment>
<dbReference type="AlphaFoldDB" id="A0A8X6GS98"/>
<feature type="chain" id="PRO_5036503412" description="Secreted protein" evidence="1">
    <location>
        <begin position="23"/>
        <end position="160"/>
    </location>
</feature>
<reference evidence="2" key="1">
    <citation type="submission" date="2020-07" db="EMBL/GenBank/DDBJ databases">
        <title>Multicomponent nature underlies the extraordinary mechanical properties of spider dragline silk.</title>
        <authorList>
            <person name="Kono N."/>
            <person name="Nakamura H."/>
            <person name="Mori M."/>
            <person name="Yoshida Y."/>
            <person name="Ohtoshi R."/>
            <person name="Malay A.D."/>
            <person name="Moran D.A.P."/>
            <person name="Tomita M."/>
            <person name="Numata K."/>
            <person name="Arakawa K."/>
        </authorList>
    </citation>
    <scope>NUCLEOTIDE SEQUENCE</scope>
</reference>
<dbReference type="EMBL" id="BMAO01033313">
    <property type="protein sequence ID" value="GFQ88603.1"/>
    <property type="molecule type" value="Genomic_DNA"/>
</dbReference>
<evidence type="ECO:0000313" key="3">
    <source>
        <dbReference type="Proteomes" id="UP000887116"/>
    </source>
</evidence>
<evidence type="ECO:0000256" key="1">
    <source>
        <dbReference type="SAM" id="SignalP"/>
    </source>
</evidence>
<protein>
    <recommendedName>
        <fullName evidence="4">Secreted protein</fullName>
    </recommendedName>
</protein>
<feature type="signal peptide" evidence="1">
    <location>
        <begin position="1"/>
        <end position="22"/>
    </location>
</feature>
<evidence type="ECO:0008006" key="4">
    <source>
        <dbReference type="Google" id="ProtNLM"/>
    </source>
</evidence>